<organism evidence="3 4">
    <name type="scientific">Actinoplanes lutulentus</name>
    <dbReference type="NCBI Taxonomy" id="1287878"/>
    <lineage>
        <taxon>Bacteria</taxon>
        <taxon>Bacillati</taxon>
        <taxon>Actinomycetota</taxon>
        <taxon>Actinomycetes</taxon>
        <taxon>Micromonosporales</taxon>
        <taxon>Micromonosporaceae</taxon>
        <taxon>Actinoplanes</taxon>
    </lineage>
</organism>
<feature type="transmembrane region" description="Helical" evidence="2">
    <location>
        <begin position="119"/>
        <end position="141"/>
    </location>
</feature>
<dbReference type="GO" id="GO:0016757">
    <property type="term" value="F:glycosyltransferase activity"/>
    <property type="evidence" value="ECO:0007669"/>
    <property type="project" value="UniProtKB-KW"/>
</dbReference>
<proteinExistence type="predicted"/>
<evidence type="ECO:0000256" key="2">
    <source>
        <dbReference type="SAM" id="Phobius"/>
    </source>
</evidence>
<keyword evidence="3" id="KW-0328">Glycosyltransferase</keyword>
<gene>
    <name evidence="3" type="ORF">B0I29_112104</name>
</gene>
<dbReference type="EMBL" id="QLMJ01000012">
    <property type="protein sequence ID" value="RAK33072.1"/>
    <property type="molecule type" value="Genomic_DNA"/>
</dbReference>
<evidence type="ECO:0000256" key="1">
    <source>
        <dbReference type="SAM" id="MobiDB-lite"/>
    </source>
</evidence>
<reference evidence="3 4" key="1">
    <citation type="submission" date="2018-06" db="EMBL/GenBank/DDBJ databases">
        <title>Genomic Encyclopedia of Type Strains, Phase III (KMG-III): the genomes of soil and plant-associated and newly described type strains.</title>
        <authorList>
            <person name="Whitman W."/>
        </authorList>
    </citation>
    <scope>NUCLEOTIDE SEQUENCE [LARGE SCALE GENOMIC DNA]</scope>
    <source>
        <strain evidence="3 4">CGMCC 4.7090</strain>
    </source>
</reference>
<accession>A0A327Z6X3</accession>
<keyword evidence="2" id="KW-1133">Transmembrane helix</keyword>
<keyword evidence="4" id="KW-1185">Reference proteome</keyword>
<dbReference type="RefSeq" id="WP_181557958.1">
    <property type="nucleotide sequence ID" value="NZ_JACHWI010000002.1"/>
</dbReference>
<sequence length="407" mass="45149">MQTIRIRGIIPEIVLFITLIGVAGAVRYLGFGMISGDYLAFLRPWSEFISAKGGIPALAYDFADYNMPYLYLLTALTWISTNTSLGLMFLIKVVTVVFDAVLAYYAGRIVGLRWSDWRIRALATAGVLLLPTVVMNGSYWAQCDSIYTSFTLAGIYYLLRNKPWWGVALLAVSLTIKLQAIFVFPALLTLLLAGLVRWRHLTVIPAIYVLAAVPAWLVGRPFGDLMFIYAGQTGTWKSMTMGAPSIYAFVRPGAEVDMMRAVGSLLAVAAVLAFVSVLLIRRVRLDQTGIVLLFTTFSIMVPFLLPSMHERYFMQAEVLAVVAAFWLPRRLWFLPVLTQVAVFIGYQSYLFRSPSAVDLRILTLLAGAALVATAAQLLRHTELPDEPELPEVARTPARDPERVPALV</sequence>
<feature type="transmembrane region" description="Helical" evidence="2">
    <location>
        <begin position="85"/>
        <end position="107"/>
    </location>
</feature>
<feature type="transmembrane region" description="Helical" evidence="2">
    <location>
        <begin position="287"/>
        <end position="305"/>
    </location>
</feature>
<name>A0A327Z6X3_9ACTN</name>
<evidence type="ECO:0000313" key="3">
    <source>
        <dbReference type="EMBL" id="RAK33072.1"/>
    </source>
</evidence>
<feature type="region of interest" description="Disordered" evidence="1">
    <location>
        <begin position="388"/>
        <end position="407"/>
    </location>
</feature>
<feature type="transmembrane region" description="Helical" evidence="2">
    <location>
        <begin position="361"/>
        <end position="378"/>
    </location>
</feature>
<feature type="transmembrane region" description="Helical" evidence="2">
    <location>
        <begin position="200"/>
        <end position="219"/>
    </location>
</feature>
<feature type="transmembrane region" description="Helical" evidence="2">
    <location>
        <begin position="261"/>
        <end position="280"/>
    </location>
</feature>
<feature type="compositionally biased region" description="Basic and acidic residues" evidence="1">
    <location>
        <begin position="396"/>
        <end position="407"/>
    </location>
</feature>
<feature type="transmembrane region" description="Helical" evidence="2">
    <location>
        <begin position="331"/>
        <end position="349"/>
    </location>
</feature>
<feature type="transmembrane region" description="Helical" evidence="2">
    <location>
        <begin position="12"/>
        <end position="34"/>
    </location>
</feature>
<evidence type="ECO:0000313" key="4">
    <source>
        <dbReference type="Proteomes" id="UP000249341"/>
    </source>
</evidence>
<keyword evidence="2" id="KW-0812">Transmembrane</keyword>
<comment type="caution">
    <text evidence="3">The sequence shown here is derived from an EMBL/GenBank/DDBJ whole genome shotgun (WGS) entry which is preliminary data.</text>
</comment>
<protein>
    <submittedName>
        <fullName evidence="3">Gpi18-like mannosyltransferase</fullName>
    </submittedName>
</protein>
<keyword evidence="3" id="KW-0808">Transferase</keyword>
<dbReference type="Proteomes" id="UP000249341">
    <property type="component" value="Unassembled WGS sequence"/>
</dbReference>
<keyword evidence="2" id="KW-0472">Membrane</keyword>
<dbReference type="AlphaFoldDB" id="A0A327Z6X3"/>
<feature type="transmembrane region" description="Helical" evidence="2">
    <location>
        <begin position="164"/>
        <end position="193"/>
    </location>
</feature>